<keyword evidence="1" id="KW-0812">Transmembrane</keyword>
<dbReference type="Pfam" id="PF00892">
    <property type="entry name" value="EamA"/>
    <property type="match status" value="1"/>
</dbReference>
<evidence type="ECO:0000313" key="3">
    <source>
        <dbReference type="Proteomes" id="UP000001554"/>
    </source>
</evidence>
<dbReference type="GO" id="GO:0016020">
    <property type="term" value="C:membrane"/>
    <property type="evidence" value="ECO:0000318"/>
    <property type="project" value="GO_Central"/>
</dbReference>
<feature type="transmembrane region" description="Helical" evidence="1">
    <location>
        <begin position="142"/>
        <end position="162"/>
    </location>
</feature>
<organism evidence="3 4">
    <name type="scientific">Branchiostoma floridae</name>
    <name type="common">Florida lancelet</name>
    <name type="synonym">Amphioxus</name>
    <dbReference type="NCBI Taxonomy" id="7739"/>
    <lineage>
        <taxon>Eukaryota</taxon>
        <taxon>Metazoa</taxon>
        <taxon>Chordata</taxon>
        <taxon>Cephalochordata</taxon>
        <taxon>Leptocardii</taxon>
        <taxon>Amphioxiformes</taxon>
        <taxon>Branchiostomatidae</taxon>
        <taxon>Branchiostoma</taxon>
    </lineage>
</organism>
<dbReference type="AlphaFoldDB" id="A0A9J7N0Y0"/>
<reference evidence="3" key="1">
    <citation type="journal article" date="2020" name="Nat. Ecol. Evol.">
        <title>Deeply conserved synteny resolves early events in vertebrate evolution.</title>
        <authorList>
            <person name="Simakov O."/>
            <person name="Marletaz F."/>
            <person name="Yue J.X."/>
            <person name="O'Connell B."/>
            <person name="Jenkins J."/>
            <person name="Brandt A."/>
            <person name="Calef R."/>
            <person name="Tung C.H."/>
            <person name="Huang T.K."/>
            <person name="Schmutz J."/>
            <person name="Satoh N."/>
            <person name="Yu J.K."/>
            <person name="Putnam N.H."/>
            <person name="Green R.E."/>
            <person name="Rokhsar D.S."/>
        </authorList>
    </citation>
    <scope>NUCLEOTIDE SEQUENCE [LARGE SCALE GENOMIC DNA]</scope>
    <source>
        <strain evidence="3">S238N-H82</strain>
    </source>
</reference>
<gene>
    <name evidence="4" type="primary">LOC118422386</name>
</gene>
<keyword evidence="1" id="KW-1133">Transmembrane helix</keyword>
<sequence>MDIEHSEDKIKGTTWRSCFKNQLGVAACLAGGLFAGLVPATSRYVQDRGYTAIQLHLFNDVLILLVPLCIVAYQKTNLRLKEYKQALHLMFQGLGRFVNILCHIYAYQFVPPANAETVHNASAPVFCVIFSCTFLQEDPSCATIVGSLWCIAGVVLLGYGSFVNKGSSTDWDVGLGMGLAIFSAIFHGAIIVHAKGLAENTSRTMMIVYTYVISTVCAGIALCFTSVTWHLELFTAAMLSISCFSTAFRVLFFYLALKLVEVNAITALYQVNVFPAYGLQWLMLGFVPTVLEGFGLGCVLIGTSCVAIWEAFARWKANRHRAFIKELNFTLPKN</sequence>
<proteinExistence type="predicted"/>
<feature type="transmembrane region" description="Helical" evidence="1">
    <location>
        <begin position="21"/>
        <end position="41"/>
    </location>
</feature>
<feature type="transmembrane region" description="Helical" evidence="1">
    <location>
        <begin position="293"/>
        <end position="312"/>
    </location>
</feature>
<feature type="transmembrane region" description="Helical" evidence="1">
    <location>
        <begin position="267"/>
        <end position="287"/>
    </location>
</feature>
<evidence type="ECO:0000256" key="1">
    <source>
        <dbReference type="SAM" id="Phobius"/>
    </source>
</evidence>
<dbReference type="PANTHER" id="PTHR22911:SF137">
    <property type="entry name" value="SOLUTE CARRIER FAMILY 35 MEMBER G2-RELATED"/>
    <property type="match status" value="1"/>
</dbReference>
<keyword evidence="1" id="KW-0472">Membrane</keyword>
<reference evidence="4" key="2">
    <citation type="submission" date="2025-08" db="UniProtKB">
        <authorList>
            <consortium name="RefSeq"/>
        </authorList>
    </citation>
    <scope>IDENTIFICATION</scope>
    <source>
        <strain evidence="4">S238N-H82</strain>
        <tissue evidence="4">Testes</tissue>
    </source>
</reference>
<evidence type="ECO:0000313" key="4">
    <source>
        <dbReference type="RefSeq" id="XP_035685801.1"/>
    </source>
</evidence>
<dbReference type="KEGG" id="bfo:118422386"/>
<dbReference type="SUPFAM" id="SSF103481">
    <property type="entry name" value="Multidrug resistance efflux transporter EmrE"/>
    <property type="match status" value="1"/>
</dbReference>
<feature type="domain" description="EamA" evidence="2">
    <location>
        <begin position="23"/>
        <end position="157"/>
    </location>
</feature>
<dbReference type="InterPro" id="IPR037185">
    <property type="entry name" value="EmrE-like"/>
</dbReference>
<feature type="transmembrane region" description="Helical" evidence="1">
    <location>
        <begin position="174"/>
        <end position="194"/>
    </location>
</feature>
<feature type="transmembrane region" description="Helical" evidence="1">
    <location>
        <begin position="233"/>
        <end position="255"/>
    </location>
</feature>
<dbReference type="PANTHER" id="PTHR22911">
    <property type="entry name" value="ACYL-MALONYL CONDENSING ENZYME-RELATED"/>
    <property type="match status" value="1"/>
</dbReference>
<dbReference type="RefSeq" id="XP_035685801.1">
    <property type="nucleotide sequence ID" value="XM_035829908.1"/>
</dbReference>
<dbReference type="GeneID" id="118422386"/>
<accession>A0A9J7N0Y0</accession>
<dbReference type="Proteomes" id="UP000001554">
    <property type="component" value="Chromosome 9"/>
</dbReference>
<evidence type="ECO:0000259" key="2">
    <source>
        <dbReference type="Pfam" id="PF00892"/>
    </source>
</evidence>
<feature type="transmembrane region" description="Helical" evidence="1">
    <location>
        <begin position="86"/>
        <end position="106"/>
    </location>
</feature>
<feature type="transmembrane region" description="Helical" evidence="1">
    <location>
        <begin position="53"/>
        <end position="74"/>
    </location>
</feature>
<protein>
    <submittedName>
        <fullName evidence="4">Uncharacterized protein LOC118422386</fullName>
    </submittedName>
</protein>
<dbReference type="Gene3D" id="1.10.3730.20">
    <property type="match status" value="1"/>
</dbReference>
<keyword evidence="3" id="KW-1185">Reference proteome</keyword>
<feature type="transmembrane region" description="Helical" evidence="1">
    <location>
        <begin position="118"/>
        <end position="135"/>
    </location>
</feature>
<feature type="transmembrane region" description="Helical" evidence="1">
    <location>
        <begin position="206"/>
        <end position="227"/>
    </location>
</feature>
<name>A0A9J7N0Y0_BRAFL</name>
<dbReference type="InterPro" id="IPR000620">
    <property type="entry name" value="EamA_dom"/>
</dbReference>